<sequence>MPPRIRPQHAVCSWSNASRCISKPRCLYLSTTAPVMASIPPESPKFVDVPQSRQPSAIKLREMKGTLPVPRKIFPHVPSPSDIDKTSSTYLLAVTPEPKPKGAPPPFTNPTTAAFITWKARQAEARRRNLREGLIELSHRKKVSDGIRNRRSKRKVMERERLVAMPMREDERLTGPTILQSQLPVRLRRGGKPQAIPNPDGLERILAARARAVKHLERRKEERRDDLHTLYMNANQFITNEAHLNAEVERVFDDTEQFRDSYHRGENVWNLGYQVTVAEMLDYSNKGSRAVDAGRKGQMIKDRYQQIAETLTGGKM</sequence>
<name>A0A8H3ENA4_9LECA</name>
<dbReference type="OrthoDB" id="5223508at2759"/>
<dbReference type="Proteomes" id="UP000664521">
    <property type="component" value="Unassembled WGS sequence"/>
</dbReference>
<gene>
    <name evidence="1" type="ORF">HETSPECPRED_006011</name>
</gene>
<organism evidence="1 2">
    <name type="scientific">Heterodermia speciosa</name>
    <dbReference type="NCBI Taxonomy" id="116794"/>
    <lineage>
        <taxon>Eukaryota</taxon>
        <taxon>Fungi</taxon>
        <taxon>Dikarya</taxon>
        <taxon>Ascomycota</taxon>
        <taxon>Pezizomycotina</taxon>
        <taxon>Lecanoromycetes</taxon>
        <taxon>OSLEUM clade</taxon>
        <taxon>Lecanoromycetidae</taxon>
        <taxon>Caliciales</taxon>
        <taxon>Physciaceae</taxon>
        <taxon>Heterodermia</taxon>
    </lineage>
</organism>
<dbReference type="Pfam" id="PF26163">
    <property type="entry name" value="mS26"/>
    <property type="match status" value="1"/>
</dbReference>
<dbReference type="CDD" id="cd23703">
    <property type="entry name" value="mS26_PET12"/>
    <property type="match status" value="1"/>
</dbReference>
<dbReference type="EMBL" id="CAJPDS010000004">
    <property type="protein sequence ID" value="CAF9905976.1"/>
    <property type="molecule type" value="Genomic_DNA"/>
</dbReference>
<proteinExistence type="predicted"/>
<dbReference type="AlphaFoldDB" id="A0A8H3ENA4"/>
<evidence type="ECO:0000313" key="1">
    <source>
        <dbReference type="EMBL" id="CAF9905976.1"/>
    </source>
</evidence>
<accession>A0A8H3ENA4</accession>
<protein>
    <submittedName>
        <fullName evidence="1">Uncharacterized protein</fullName>
    </submittedName>
</protein>
<comment type="caution">
    <text evidence="1">The sequence shown here is derived from an EMBL/GenBank/DDBJ whole genome shotgun (WGS) entry which is preliminary data.</text>
</comment>
<keyword evidence="2" id="KW-1185">Reference proteome</keyword>
<reference evidence="1" key="1">
    <citation type="submission" date="2021-03" db="EMBL/GenBank/DDBJ databases">
        <authorList>
            <person name="Tagirdzhanova G."/>
        </authorList>
    </citation>
    <scope>NUCLEOTIDE SEQUENCE</scope>
</reference>
<dbReference type="InterPro" id="IPR058940">
    <property type="entry name" value="mS26_fungi"/>
</dbReference>
<evidence type="ECO:0000313" key="2">
    <source>
        <dbReference type="Proteomes" id="UP000664521"/>
    </source>
</evidence>